<dbReference type="Gene3D" id="1.20.140.40">
    <property type="entry name" value="Invertase/pectin methylesterase inhibitor family protein"/>
    <property type="match status" value="1"/>
</dbReference>
<feature type="region of interest" description="Disordered" evidence="1">
    <location>
        <begin position="1"/>
        <end position="22"/>
    </location>
</feature>
<evidence type="ECO:0000313" key="3">
    <source>
        <dbReference type="Proteomes" id="UP001227230"/>
    </source>
</evidence>
<sequence>MLATQDGFHADDKSQVEKDCGQTPHPDVCVSCVNSDPNRSTSEILFCMMSEATHGHEVADPQVRNTREPNLKQALQTCNVSIFSASNDLTDSFMRMEGEDYQKTETDLESANEDALQRHKAFLKLYITQEGDYDVLLTIIQELLGI</sequence>
<dbReference type="SUPFAM" id="SSF101148">
    <property type="entry name" value="Plant invertase/pectin methylesterase inhibitor"/>
    <property type="match status" value="1"/>
</dbReference>
<name>A0ABY9D643_VITVI</name>
<dbReference type="EMBL" id="CP126661">
    <property type="protein sequence ID" value="WKA02832.1"/>
    <property type="molecule type" value="Genomic_DNA"/>
</dbReference>
<evidence type="ECO:0000256" key="1">
    <source>
        <dbReference type="SAM" id="MobiDB-lite"/>
    </source>
</evidence>
<dbReference type="Proteomes" id="UP001227230">
    <property type="component" value="Chromosome 14"/>
</dbReference>
<gene>
    <name evidence="2" type="ORF">VitviT2T_020985</name>
</gene>
<accession>A0ABY9D643</accession>
<reference evidence="2 3" key="1">
    <citation type="journal article" date="2023" name="Hortic Res">
        <title>The complete reference genome for grapevine (Vitis vinifera L.) genetics and breeding.</title>
        <authorList>
            <person name="Shi X."/>
            <person name="Cao S."/>
            <person name="Wang X."/>
            <person name="Huang S."/>
            <person name="Wang Y."/>
            <person name="Liu Z."/>
            <person name="Liu W."/>
            <person name="Leng X."/>
            <person name="Peng Y."/>
            <person name="Wang N."/>
            <person name="Wang Y."/>
            <person name="Ma Z."/>
            <person name="Xu X."/>
            <person name="Zhang F."/>
            <person name="Xue H."/>
            <person name="Zhong H."/>
            <person name="Wang Y."/>
            <person name="Zhang K."/>
            <person name="Velt A."/>
            <person name="Avia K."/>
            <person name="Holtgrawe D."/>
            <person name="Grimplet J."/>
            <person name="Matus J.T."/>
            <person name="Ware D."/>
            <person name="Wu X."/>
            <person name="Wang H."/>
            <person name="Liu C."/>
            <person name="Fang Y."/>
            <person name="Rustenholz C."/>
            <person name="Cheng Z."/>
            <person name="Xiao H."/>
            <person name="Zhou Y."/>
        </authorList>
    </citation>
    <scope>NUCLEOTIDE SEQUENCE [LARGE SCALE GENOMIC DNA]</scope>
    <source>
        <strain evidence="3">cv. Pinot noir / PN40024</strain>
        <tissue evidence="2">Leaf</tissue>
    </source>
</reference>
<protein>
    <submittedName>
        <fullName evidence="2">Uncharacterized protein</fullName>
    </submittedName>
</protein>
<evidence type="ECO:0000313" key="2">
    <source>
        <dbReference type="EMBL" id="WKA02832.1"/>
    </source>
</evidence>
<keyword evidence="3" id="KW-1185">Reference proteome</keyword>
<organism evidence="2 3">
    <name type="scientific">Vitis vinifera</name>
    <name type="common">Grape</name>
    <dbReference type="NCBI Taxonomy" id="29760"/>
    <lineage>
        <taxon>Eukaryota</taxon>
        <taxon>Viridiplantae</taxon>
        <taxon>Streptophyta</taxon>
        <taxon>Embryophyta</taxon>
        <taxon>Tracheophyta</taxon>
        <taxon>Spermatophyta</taxon>
        <taxon>Magnoliopsida</taxon>
        <taxon>eudicotyledons</taxon>
        <taxon>Gunneridae</taxon>
        <taxon>Pentapetalae</taxon>
        <taxon>rosids</taxon>
        <taxon>Vitales</taxon>
        <taxon>Vitaceae</taxon>
        <taxon>Viteae</taxon>
        <taxon>Vitis</taxon>
    </lineage>
</organism>
<feature type="compositionally biased region" description="Basic and acidic residues" evidence="1">
    <location>
        <begin position="8"/>
        <end position="20"/>
    </location>
</feature>
<proteinExistence type="predicted"/>
<dbReference type="InterPro" id="IPR035513">
    <property type="entry name" value="Invertase/methylesterase_inhib"/>
</dbReference>